<name>A0ABX8UCJ8_9ACTN</name>
<dbReference type="EMBL" id="CP068985">
    <property type="protein sequence ID" value="QYC44444.1"/>
    <property type="molecule type" value="Genomic_DNA"/>
</dbReference>
<sequence>MAERRRSLISLAEIASLAKVERPVATTWARRYIDFPQPISRERGRPLFDSEQVVSWLLETGRGNADPGTLQAESALHSLSAWRDRLPASALVATLTSLICLRHHLDGPLGATSWDALVEHAARADFDDAHLLAELSGLPADDGVELAGLADGLVDAAYTTGGAFEWVLDKCHHLGAGQMVVDEPTPLVSRMLAQLSGAETLSEGSIVVMPYVRTGGLLASVHEQAPEHSYVAADPDPAMARLTRRRMFVHGLTDLRFEVADSHEPNIDTWGDPDLVVCALPYEPAETRRAHLVLTRIANLVDWLDQDRVAVVLGPADALAQPLAPHEDADLLRRWFLTEGLLKAVVSLPEGVFRHRPGYRTAVWVLSRTPEKRRNGLVLLADLSSVPLSEQSVDTLVADVDIFRAAGWKEDRRHAVRHGVILPIQVLNDRPGTALTPRHRPREIRHTEAVRERPARIAELEIEFAKLMRQEPAALRIRAIERQADQTVRTSVARMLKERRIRKVPGHRVKDEHLSTDGDLVVITPEEVLGRAPLGGHRIGLLAFTQAFEHGALTRPGDIVITANPELGALVDTEGSSVVAFPARILRVRTDAERPVRPRVLAALLRAAAAEHRRVEGALRVPRRLEELLIPELAPDEAERYDTLLAEIDGLRSLLRKQTATLAALDQLTAAGMADGTLTII</sequence>
<dbReference type="SUPFAM" id="SSF53335">
    <property type="entry name" value="S-adenosyl-L-methionine-dependent methyltransferases"/>
    <property type="match status" value="1"/>
</dbReference>
<dbReference type="CDD" id="cd02440">
    <property type="entry name" value="AdoMet_MTases"/>
    <property type="match status" value="1"/>
</dbReference>
<organism evidence="1 2">
    <name type="scientific">Nonomuraea coxensis DSM 45129</name>
    <dbReference type="NCBI Taxonomy" id="1122611"/>
    <lineage>
        <taxon>Bacteria</taxon>
        <taxon>Bacillati</taxon>
        <taxon>Actinomycetota</taxon>
        <taxon>Actinomycetes</taxon>
        <taxon>Streptosporangiales</taxon>
        <taxon>Streptosporangiaceae</taxon>
        <taxon>Nonomuraea</taxon>
    </lineage>
</organism>
<dbReference type="InterPro" id="IPR029063">
    <property type="entry name" value="SAM-dependent_MTases_sf"/>
</dbReference>
<proteinExistence type="predicted"/>
<accession>A0ABX8UCJ8</accession>
<dbReference type="Gene3D" id="3.40.50.150">
    <property type="entry name" value="Vaccinia Virus protein VP39"/>
    <property type="match status" value="1"/>
</dbReference>
<evidence type="ECO:0008006" key="3">
    <source>
        <dbReference type="Google" id="ProtNLM"/>
    </source>
</evidence>
<protein>
    <recommendedName>
        <fullName evidence="3">N-6 DNA methylase</fullName>
    </recommendedName>
</protein>
<gene>
    <name evidence="1" type="ORF">Nocox_34390</name>
</gene>
<evidence type="ECO:0000313" key="1">
    <source>
        <dbReference type="EMBL" id="QYC44444.1"/>
    </source>
</evidence>
<dbReference type="Proteomes" id="UP000824681">
    <property type="component" value="Chromosome"/>
</dbReference>
<evidence type="ECO:0000313" key="2">
    <source>
        <dbReference type="Proteomes" id="UP000824681"/>
    </source>
</evidence>
<keyword evidence="2" id="KW-1185">Reference proteome</keyword>
<dbReference type="RefSeq" id="WP_020543860.1">
    <property type="nucleotide sequence ID" value="NZ_CP068985.1"/>
</dbReference>
<reference evidence="1 2" key="1">
    <citation type="journal article" date="2021" name="ACS Chem. Biol.">
        <title>Genomic-Led Discovery of a Novel Glycopeptide Antibiotic by Nonomuraea coxensis DSM 45129.</title>
        <authorList>
            <person name="Yushchuk O."/>
            <person name="Vior N.M."/>
            <person name="Andreo-Vidal A."/>
            <person name="Berini F."/>
            <person name="Ruckert C."/>
            <person name="Busche T."/>
            <person name="Binda E."/>
            <person name="Kalinowski J."/>
            <person name="Truman A.W."/>
            <person name="Marinelli F."/>
        </authorList>
    </citation>
    <scope>NUCLEOTIDE SEQUENCE [LARGE SCALE GENOMIC DNA]</scope>
    <source>
        <strain evidence="1 2">DSM 45129</strain>
    </source>
</reference>